<sequence>MAAGGGHMDGPGHQVVSTAAPTVGTPKTPGGRRPQGTGAGGGLGHLRGPPAGARGLLQEEEEDGPGPAAVATAMAAEAAALRRKGATGLLESQDSFCT</sequence>
<feature type="compositionally biased region" description="Low complexity" evidence="1">
    <location>
        <begin position="18"/>
        <end position="36"/>
    </location>
</feature>
<proteinExistence type="predicted"/>
<dbReference type="Proteomes" id="UP000613740">
    <property type="component" value="Unassembled WGS sequence"/>
</dbReference>
<keyword evidence="3" id="KW-1185">Reference proteome</keyword>
<accession>A0A836BAP2</accession>
<comment type="caution">
    <text evidence="2">The sequence shown here is derived from an EMBL/GenBank/DDBJ whole genome shotgun (WGS) entry which is preliminary data.</text>
</comment>
<reference evidence="2" key="1">
    <citation type="journal article" date="2020" name="bioRxiv">
        <title>Comparative genomics of Chlamydomonas.</title>
        <authorList>
            <person name="Craig R.J."/>
            <person name="Hasan A.R."/>
            <person name="Ness R.W."/>
            <person name="Keightley P.D."/>
        </authorList>
    </citation>
    <scope>NUCLEOTIDE SEQUENCE</scope>
    <source>
        <strain evidence="2">CCAP 11/173</strain>
    </source>
</reference>
<evidence type="ECO:0000313" key="3">
    <source>
        <dbReference type="Proteomes" id="UP000613740"/>
    </source>
</evidence>
<feature type="region of interest" description="Disordered" evidence="1">
    <location>
        <begin position="1"/>
        <end position="66"/>
    </location>
</feature>
<protein>
    <submittedName>
        <fullName evidence="2">Uncharacterized protein</fullName>
    </submittedName>
</protein>
<gene>
    <name evidence="2" type="ORF">HYH02_002200</name>
</gene>
<evidence type="ECO:0000313" key="2">
    <source>
        <dbReference type="EMBL" id="KAG2452856.1"/>
    </source>
</evidence>
<dbReference type="EMBL" id="JAEHOD010000004">
    <property type="protein sequence ID" value="KAG2452856.1"/>
    <property type="molecule type" value="Genomic_DNA"/>
</dbReference>
<evidence type="ECO:0000256" key="1">
    <source>
        <dbReference type="SAM" id="MobiDB-lite"/>
    </source>
</evidence>
<name>A0A836BAP2_9CHLO</name>
<organism evidence="2 3">
    <name type="scientific">Chlamydomonas schloesseri</name>
    <dbReference type="NCBI Taxonomy" id="2026947"/>
    <lineage>
        <taxon>Eukaryota</taxon>
        <taxon>Viridiplantae</taxon>
        <taxon>Chlorophyta</taxon>
        <taxon>core chlorophytes</taxon>
        <taxon>Chlorophyceae</taxon>
        <taxon>CS clade</taxon>
        <taxon>Chlamydomonadales</taxon>
        <taxon>Chlamydomonadaceae</taxon>
        <taxon>Chlamydomonas</taxon>
    </lineage>
</organism>
<dbReference type="AlphaFoldDB" id="A0A836BAP2"/>